<dbReference type="InterPro" id="IPR011008">
    <property type="entry name" value="Dimeric_a/b-barrel"/>
</dbReference>
<dbReference type="RefSeq" id="WP_008110586.1">
    <property type="nucleotide sequence ID" value="NZ_FOSD01000011.1"/>
</dbReference>
<reference evidence="1 2" key="1">
    <citation type="submission" date="2016-10" db="EMBL/GenBank/DDBJ databases">
        <authorList>
            <person name="Varghese N."/>
            <person name="Submissions S."/>
        </authorList>
    </citation>
    <scope>NUCLEOTIDE SEQUENCE [LARGE SCALE GENOMIC DNA]</scope>
    <source>
        <strain evidence="1 2">YR512</strain>
    </source>
</reference>
<comment type="caution">
    <text evidence="1">The sequence shown here is derived from an EMBL/GenBank/DDBJ whole genome shotgun (WGS) entry which is preliminary data.</text>
</comment>
<name>A0A1I4D3W2_9GAMM</name>
<dbReference type="SUPFAM" id="SSF54909">
    <property type="entry name" value="Dimeric alpha+beta barrel"/>
    <property type="match status" value="1"/>
</dbReference>
<dbReference type="Proteomes" id="UP000198841">
    <property type="component" value="Unassembled WGS sequence"/>
</dbReference>
<dbReference type="EMBL" id="FOSD01000011">
    <property type="protein sequence ID" value="SFK87449.1"/>
    <property type="molecule type" value="Genomic_DNA"/>
</dbReference>
<proteinExistence type="predicted"/>
<evidence type="ECO:0000313" key="2">
    <source>
        <dbReference type="Proteomes" id="UP000198841"/>
    </source>
</evidence>
<dbReference type="InterPro" id="IPR008000">
    <property type="entry name" value="Rham/fucose_mutarotase"/>
</dbReference>
<protein>
    <submittedName>
        <fullName evidence="1">L-rhamnose mutarotase</fullName>
    </submittedName>
</protein>
<dbReference type="Gene3D" id="3.30.70.100">
    <property type="match status" value="1"/>
</dbReference>
<keyword evidence="2" id="KW-1185">Reference proteome</keyword>
<sequence>MSGVTGRYCLALDLVDEAEKIAEYQRLHQRIWPEVAQHLRQHGIVNMEIYRLGTRLFMLMEVNDRFNTQDFAQASEQDPHIQRWEALMWQFQQPTPWTPEGEKWVAMARIFSLQDQ</sequence>
<gene>
    <name evidence="1" type="ORF">SAMN05518863_11193</name>
</gene>
<accession>A0A1I4D3W2</accession>
<evidence type="ECO:0000313" key="1">
    <source>
        <dbReference type="EMBL" id="SFK87449.1"/>
    </source>
</evidence>
<dbReference type="PANTHER" id="PTHR43239">
    <property type="entry name" value="UPF0734 PROTEIN DDB_G0273871/DDB_G0273177"/>
    <property type="match status" value="1"/>
</dbReference>
<dbReference type="PANTHER" id="PTHR43239:SF1">
    <property type="entry name" value="UPF0734 PROTEIN DDB_G0273871_DDB_G0273177"/>
    <property type="match status" value="1"/>
</dbReference>
<dbReference type="InterPro" id="IPR052996">
    <property type="entry name" value="Carb_Metab_Mutarotase"/>
</dbReference>
<organism evidence="1 2">
    <name type="scientific">Candidatus Pantoea symbiotica</name>
    <dbReference type="NCBI Taxonomy" id="1884370"/>
    <lineage>
        <taxon>Bacteria</taxon>
        <taxon>Pseudomonadati</taxon>
        <taxon>Pseudomonadota</taxon>
        <taxon>Gammaproteobacteria</taxon>
        <taxon>Enterobacterales</taxon>
        <taxon>Erwiniaceae</taxon>
        <taxon>Pantoea</taxon>
    </lineage>
</organism>
<dbReference type="Pfam" id="PF05336">
    <property type="entry name" value="rhaM"/>
    <property type="match status" value="1"/>
</dbReference>